<dbReference type="Gene3D" id="2.60.40.640">
    <property type="match status" value="1"/>
</dbReference>
<dbReference type="InterPro" id="IPR011021">
    <property type="entry name" value="Arrestin-like_N"/>
</dbReference>
<dbReference type="GO" id="GO:0015031">
    <property type="term" value="P:protein transport"/>
    <property type="evidence" value="ECO:0007669"/>
    <property type="project" value="TreeGrafter"/>
</dbReference>
<feature type="region of interest" description="Disordered" evidence="2">
    <location>
        <begin position="638"/>
        <end position="676"/>
    </location>
</feature>
<comment type="similarity">
    <text evidence="1">Belongs to the arrestin family.</text>
</comment>
<evidence type="ECO:0000313" key="5">
    <source>
        <dbReference type="Proteomes" id="UP000095284"/>
    </source>
</evidence>
<dbReference type="Proteomes" id="UP000659654">
    <property type="component" value="Unassembled WGS sequence"/>
</dbReference>
<dbReference type="PANTHER" id="PTHR11188:SF3">
    <property type="entry name" value="ARRESTIN C-TERMINAL-LIKE DOMAIN-CONTAINING PROTEIN"/>
    <property type="match status" value="1"/>
</dbReference>
<evidence type="ECO:0000313" key="6">
    <source>
        <dbReference type="Proteomes" id="UP000659654"/>
    </source>
</evidence>
<evidence type="ECO:0000313" key="7">
    <source>
        <dbReference type="WBParaSite" id="BXY_1417300.1"/>
    </source>
</evidence>
<feature type="region of interest" description="Disordered" evidence="2">
    <location>
        <begin position="429"/>
        <end position="500"/>
    </location>
</feature>
<dbReference type="InterPro" id="IPR014756">
    <property type="entry name" value="Ig_E-set"/>
</dbReference>
<dbReference type="SMART" id="SM01017">
    <property type="entry name" value="Arrestin_C"/>
    <property type="match status" value="1"/>
</dbReference>
<evidence type="ECO:0000313" key="4">
    <source>
        <dbReference type="EMBL" id="CAD5234346.1"/>
    </source>
</evidence>
<dbReference type="Pfam" id="PF00339">
    <property type="entry name" value="Arrestin_N"/>
    <property type="match status" value="1"/>
</dbReference>
<feature type="compositionally biased region" description="Basic and acidic residues" evidence="2">
    <location>
        <begin position="476"/>
        <end position="493"/>
    </location>
</feature>
<feature type="compositionally biased region" description="Basic and acidic residues" evidence="2">
    <location>
        <begin position="434"/>
        <end position="452"/>
    </location>
</feature>
<dbReference type="Proteomes" id="UP000582659">
    <property type="component" value="Unassembled WGS sequence"/>
</dbReference>
<dbReference type="OrthoDB" id="2333384at2759"/>
<dbReference type="WBParaSite" id="BXY_1417300.1">
    <property type="protein sequence ID" value="BXY_1417300.1"/>
    <property type="gene ID" value="BXY_1417300"/>
</dbReference>
<dbReference type="EMBL" id="CAJFCV020000006">
    <property type="protein sequence ID" value="CAG9130048.1"/>
    <property type="molecule type" value="Genomic_DNA"/>
</dbReference>
<dbReference type="InterPro" id="IPR014752">
    <property type="entry name" value="Arrestin-like_C"/>
</dbReference>
<dbReference type="SUPFAM" id="SSF81296">
    <property type="entry name" value="E set domains"/>
    <property type="match status" value="1"/>
</dbReference>
<feature type="domain" description="Arrestin C-terminal-like" evidence="3">
    <location>
        <begin position="179"/>
        <end position="342"/>
    </location>
</feature>
<feature type="compositionally biased region" description="Basic and acidic residues" evidence="2">
    <location>
        <begin position="638"/>
        <end position="653"/>
    </location>
</feature>
<reference evidence="7" key="1">
    <citation type="submission" date="2016-11" db="UniProtKB">
        <authorList>
            <consortium name="WormBaseParasite"/>
        </authorList>
    </citation>
    <scope>IDENTIFICATION</scope>
</reference>
<accession>A0A1I7SM89</accession>
<dbReference type="InterPro" id="IPR050357">
    <property type="entry name" value="Arrestin_domain-protein"/>
</dbReference>
<evidence type="ECO:0000259" key="3">
    <source>
        <dbReference type="SMART" id="SM01017"/>
    </source>
</evidence>
<evidence type="ECO:0000256" key="2">
    <source>
        <dbReference type="SAM" id="MobiDB-lite"/>
    </source>
</evidence>
<dbReference type="GO" id="GO:0005737">
    <property type="term" value="C:cytoplasm"/>
    <property type="evidence" value="ECO:0007669"/>
    <property type="project" value="TreeGrafter"/>
</dbReference>
<feature type="compositionally biased region" description="Basic residues" evidence="2">
    <location>
        <begin position="466"/>
        <end position="475"/>
    </location>
</feature>
<keyword evidence="6" id="KW-1185">Reference proteome</keyword>
<dbReference type="InterPro" id="IPR011022">
    <property type="entry name" value="Arrestin_C-like"/>
</dbReference>
<dbReference type="PANTHER" id="PTHR11188">
    <property type="entry name" value="ARRESTIN DOMAIN CONTAINING PROTEIN"/>
    <property type="match status" value="1"/>
</dbReference>
<dbReference type="EMBL" id="CAJFDI010000006">
    <property type="protein sequence ID" value="CAD5234346.1"/>
    <property type="molecule type" value="Genomic_DNA"/>
</dbReference>
<dbReference type="Proteomes" id="UP000095284">
    <property type="component" value="Unplaced"/>
</dbReference>
<dbReference type="AlphaFoldDB" id="A0A1I7SM89"/>
<name>A0A1I7SM89_BURXY</name>
<proteinExistence type="inferred from homology"/>
<organism evidence="5 7">
    <name type="scientific">Bursaphelenchus xylophilus</name>
    <name type="common">Pinewood nematode worm</name>
    <name type="synonym">Aphelenchoides xylophilus</name>
    <dbReference type="NCBI Taxonomy" id="6326"/>
    <lineage>
        <taxon>Eukaryota</taxon>
        <taxon>Metazoa</taxon>
        <taxon>Ecdysozoa</taxon>
        <taxon>Nematoda</taxon>
        <taxon>Chromadorea</taxon>
        <taxon>Rhabditida</taxon>
        <taxon>Tylenchina</taxon>
        <taxon>Tylenchomorpha</taxon>
        <taxon>Aphelenchoidea</taxon>
        <taxon>Aphelenchoididae</taxon>
        <taxon>Bursaphelenchus</taxon>
    </lineage>
</organism>
<reference evidence="4" key="2">
    <citation type="submission" date="2020-09" db="EMBL/GenBank/DDBJ databases">
        <authorList>
            <person name="Kikuchi T."/>
        </authorList>
    </citation>
    <scope>NUCLEOTIDE SEQUENCE</scope>
    <source>
        <strain evidence="4">Ka4C1</strain>
    </source>
</reference>
<protein>
    <submittedName>
        <fullName evidence="4">(pine wood nematode) hypothetical protein</fullName>
    </submittedName>
    <submittedName>
        <fullName evidence="7">Arrestin_C domain-containing protein</fullName>
    </submittedName>
</protein>
<evidence type="ECO:0000256" key="1">
    <source>
        <dbReference type="ARBA" id="ARBA00005298"/>
    </source>
</evidence>
<sequence length="676" mass="76429">MSPLPASELFYHFTVDLDSGPNALFGGGERVTGHVRIKLKKSTAIQVIRIQFKGRACLKDHKKGHDIEKIFFDKDFVLLERPPGNPVAGNFQWKADFDYSLPFEYLLPMGCPSSFESPDAFVRYFARATLQTCESQSPIYISKCHFSIYDFESTAAVEQQYEEPYVQRKTFKSSGCCCCKRKVYLELIMPKRAFYANEVLQSRLIIDNIADTRIAQNIAFNIVERTAKAETPFTEVQKQPARVIKSGKVDGEDVEKKRNTIIINRLDFTAAPISVSNSLANSTLPRDSSNPALSPDDSANKLFDHPSIISQTRKEPLFDIHYALQILIGKFLIEVPFVLKPTGQAETKAAFASANESNVVKFIPSEVTEIKHSGSSRDIKDHFAEPDESDKLFVGSPDYTFVPLVPVYEKPPEDGNSYRWPELGTFGSNQKLIWHPDEKEEKEQKEKEAKEVKKQKKKEAKEDKVKAKKEKKSNKKEKGDNKETEPLLSKDADEPSVSRVVVQEREFKSLEPSGDGNFVETETRFIETRTVKVVEHHGDSPSQITETVTVIEGHGQDAPITTTYETTRNELVRTERTPESQETEIIIQKEALPEVEIRIEDVDNDKNDVDIRVEDIVQKLEDTAQKVEHILERSEEVTENGEVHIADDVEQNKGIKKPLPQSNGEIGGTKEVEETS</sequence>
<dbReference type="eggNOG" id="KOG3780">
    <property type="taxonomic scope" value="Eukaryota"/>
</dbReference>
<gene>
    <name evidence="4" type="ORF">BXYJ_LOCUS14437</name>
</gene>